<feature type="binding site" evidence="5">
    <location>
        <position position="261"/>
    </location>
    <ligand>
        <name>dimethylallyl diphosphate</name>
        <dbReference type="ChEBI" id="CHEBI:57623"/>
    </ligand>
</feature>
<evidence type="ECO:0000256" key="2">
    <source>
        <dbReference type="ARBA" id="ARBA00022723"/>
    </source>
</evidence>
<feature type="binding site" evidence="5">
    <location>
        <position position="42"/>
    </location>
    <ligand>
        <name>isopentenyl diphosphate</name>
        <dbReference type="ChEBI" id="CHEBI:128769"/>
    </ligand>
</feature>
<keyword evidence="5" id="KW-0414">Isoprene biosynthesis</keyword>
<feature type="binding site" evidence="5">
    <location>
        <position position="218"/>
    </location>
    <ligand>
        <name>(2E)-4-hydroxy-3-methylbut-2-enyl diphosphate</name>
        <dbReference type="ChEBI" id="CHEBI:128753"/>
    </ligand>
</feature>
<dbReference type="GO" id="GO:0016114">
    <property type="term" value="P:terpenoid biosynthetic process"/>
    <property type="evidence" value="ECO:0007669"/>
    <property type="project" value="UniProtKB-UniRule"/>
</dbReference>
<keyword evidence="3 5" id="KW-0408">Iron</keyword>
<feature type="binding site" evidence="5">
    <location>
        <position position="74"/>
    </location>
    <ligand>
        <name>isopentenyl diphosphate</name>
        <dbReference type="ChEBI" id="CHEBI:128769"/>
    </ligand>
</feature>
<evidence type="ECO:0000313" key="7">
    <source>
        <dbReference type="Proteomes" id="UP000823638"/>
    </source>
</evidence>
<feature type="active site" description="Proton donor" evidence="5">
    <location>
        <position position="126"/>
    </location>
</feature>
<feature type="binding site" evidence="5">
    <location>
        <position position="124"/>
    </location>
    <ligand>
        <name>dimethylallyl diphosphate</name>
        <dbReference type="ChEBI" id="CHEBI:57623"/>
    </ligand>
</feature>
<keyword evidence="2 5" id="KW-0479">Metal-binding</keyword>
<feature type="binding site" evidence="5">
    <location>
        <position position="220"/>
    </location>
    <ligand>
        <name>isopentenyl diphosphate</name>
        <dbReference type="ChEBI" id="CHEBI:128769"/>
    </ligand>
</feature>
<dbReference type="Pfam" id="PF02401">
    <property type="entry name" value="LYTB"/>
    <property type="match status" value="1"/>
</dbReference>
<feature type="binding site" evidence="5">
    <location>
        <position position="190"/>
    </location>
    <ligand>
        <name>[4Fe-4S] cluster</name>
        <dbReference type="ChEBI" id="CHEBI:49883"/>
    </ligand>
</feature>
<feature type="binding site" evidence="5">
    <location>
        <position position="42"/>
    </location>
    <ligand>
        <name>dimethylallyl diphosphate</name>
        <dbReference type="ChEBI" id="CHEBI:57623"/>
    </ligand>
</feature>
<dbReference type="GO" id="GO:0046872">
    <property type="term" value="F:metal ion binding"/>
    <property type="evidence" value="ECO:0007669"/>
    <property type="project" value="UniProtKB-KW"/>
</dbReference>
<dbReference type="GO" id="GO:0051745">
    <property type="term" value="F:4-hydroxy-3-methylbut-2-enyl diphosphate reductase activity"/>
    <property type="evidence" value="ECO:0007669"/>
    <property type="project" value="UniProtKB-UniRule"/>
</dbReference>
<keyword evidence="4 5" id="KW-0411">Iron-sulfur</keyword>
<feature type="binding site" evidence="5">
    <location>
        <position position="220"/>
    </location>
    <ligand>
        <name>dimethylallyl diphosphate</name>
        <dbReference type="ChEBI" id="CHEBI:57623"/>
    </ligand>
</feature>
<gene>
    <name evidence="5 6" type="primary">ispH</name>
    <name evidence="6" type="ORF">IAA81_03785</name>
</gene>
<evidence type="ECO:0000256" key="3">
    <source>
        <dbReference type="ARBA" id="ARBA00023004"/>
    </source>
</evidence>
<feature type="binding site" evidence="5">
    <location>
        <position position="96"/>
    </location>
    <ligand>
        <name>[4Fe-4S] cluster</name>
        <dbReference type="ChEBI" id="CHEBI:49883"/>
    </ligand>
</feature>
<dbReference type="AlphaFoldDB" id="A0A9D9HNT1"/>
<comment type="pathway">
    <text evidence="5">Isoprenoid biosynthesis; dimethylallyl diphosphate biosynthesis; dimethylallyl diphosphate from (2E)-4-hydroxy-3-methylbutenyl diphosphate: step 1/1.</text>
</comment>
<evidence type="ECO:0000256" key="4">
    <source>
        <dbReference type="ARBA" id="ARBA00023014"/>
    </source>
</evidence>
<dbReference type="Gene3D" id="3.40.1010.20">
    <property type="entry name" value="4-hydroxy-3-methylbut-2-enyl diphosphate reductase, catalytic domain"/>
    <property type="match status" value="2"/>
</dbReference>
<evidence type="ECO:0000313" key="6">
    <source>
        <dbReference type="EMBL" id="MBO8457332.1"/>
    </source>
</evidence>
<feature type="binding site" evidence="5">
    <location>
        <position position="74"/>
    </location>
    <ligand>
        <name>dimethylallyl diphosphate</name>
        <dbReference type="ChEBI" id="CHEBI:57623"/>
    </ligand>
</feature>
<sequence>MDYILADVLGYCMGVRKAMEKAVDAASLNPGKKIYSAGPLIHNPNALKKLENLGIGILKTDTELENSIVIIRAHGIPPEEKKRLSCSGAELVDATCPRVLSSQRLAEKYYKEGYQVFLAGDKNHGEIEGLAGFAPGCIVLENPGDAENLNQIPEKSVLIGQTTIKDDEYQAIAGKLKSKNPGIIICNTLCPAAGKRQAALADLAQKVEGIIVVGGRNSANTKRLFYSASALVKKAWHIENPEEIPPEVFELDKVGITAGASTPDEDIEKVMEYLGSGIKG</sequence>
<keyword evidence="1 5" id="KW-0004">4Fe-4S</keyword>
<dbReference type="PANTHER" id="PTHR30426">
    <property type="entry name" value="4-HYDROXY-3-METHYLBUT-2-ENYL DIPHOSPHATE REDUCTASE"/>
    <property type="match status" value="1"/>
</dbReference>
<dbReference type="NCBIfam" id="TIGR00216">
    <property type="entry name" value="ispH_lytB"/>
    <property type="match status" value="1"/>
</dbReference>
<protein>
    <recommendedName>
        <fullName evidence="5">4-hydroxy-3-methylbut-2-enyl diphosphate reductase</fullName>
        <shortName evidence="5">HMBPP reductase</shortName>
        <ecNumber evidence="5">1.17.7.4</ecNumber>
    </recommendedName>
</protein>
<comment type="caution">
    <text evidence="5">Lacks conserved residue(s) required for the propagation of feature annotation.</text>
</comment>
<comment type="caution">
    <text evidence="6">The sequence shown here is derived from an EMBL/GenBank/DDBJ whole genome shotgun (WGS) entry which is preliminary data.</text>
</comment>
<reference evidence="6" key="1">
    <citation type="submission" date="2020-10" db="EMBL/GenBank/DDBJ databases">
        <authorList>
            <person name="Gilroy R."/>
        </authorList>
    </citation>
    <scope>NUCLEOTIDE SEQUENCE</scope>
    <source>
        <strain evidence="6">10532</strain>
    </source>
</reference>
<comment type="function">
    <text evidence="5">Catalyzes the conversion of 1-hydroxy-2-methyl-2-(E)-butenyl 4-diphosphate (HMBPP) into a mixture of isopentenyl diphosphate (IPP) and dimethylallyl diphosphate (DMAPP). Acts in the terminal step of the DOXP/MEP pathway for isoprenoid precursor biosynthesis.</text>
</comment>
<comment type="pathway">
    <text evidence="5">Isoprenoid biosynthesis; isopentenyl diphosphate biosynthesis via DXP pathway; isopentenyl diphosphate from 1-deoxy-D-xylulose 5-phosphate: step 6/6.</text>
</comment>
<accession>A0A9D9HNT1</accession>
<feature type="binding site" evidence="5">
    <location>
        <position position="162"/>
    </location>
    <ligand>
        <name>(2E)-4-hydroxy-3-methylbut-2-enyl diphosphate</name>
        <dbReference type="ChEBI" id="CHEBI:128753"/>
    </ligand>
</feature>
<comment type="catalytic activity">
    <reaction evidence="5">
        <text>isopentenyl diphosphate + 2 oxidized [2Fe-2S]-[ferredoxin] + H2O = (2E)-4-hydroxy-3-methylbut-2-enyl diphosphate + 2 reduced [2Fe-2S]-[ferredoxin] + 2 H(+)</text>
        <dbReference type="Rhea" id="RHEA:24488"/>
        <dbReference type="Rhea" id="RHEA-COMP:10000"/>
        <dbReference type="Rhea" id="RHEA-COMP:10001"/>
        <dbReference type="ChEBI" id="CHEBI:15377"/>
        <dbReference type="ChEBI" id="CHEBI:15378"/>
        <dbReference type="ChEBI" id="CHEBI:33737"/>
        <dbReference type="ChEBI" id="CHEBI:33738"/>
        <dbReference type="ChEBI" id="CHEBI:128753"/>
        <dbReference type="ChEBI" id="CHEBI:128769"/>
        <dbReference type="EC" id="1.17.7.4"/>
    </reaction>
</comment>
<organism evidence="6 7">
    <name type="scientific">Candidatus Gallitreponema excrementavium</name>
    <dbReference type="NCBI Taxonomy" id="2840840"/>
    <lineage>
        <taxon>Bacteria</taxon>
        <taxon>Pseudomonadati</taxon>
        <taxon>Spirochaetota</taxon>
        <taxon>Spirochaetia</taxon>
        <taxon>Spirochaetales</taxon>
        <taxon>Candidatus Gallitreponema</taxon>
    </lineage>
</organism>
<feature type="binding site" evidence="5">
    <location>
        <position position="124"/>
    </location>
    <ligand>
        <name>isopentenyl diphosphate</name>
        <dbReference type="ChEBI" id="CHEBI:128769"/>
    </ligand>
</feature>
<feature type="binding site" evidence="5">
    <location>
        <position position="261"/>
    </location>
    <ligand>
        <name>(2E)-4-hydroxy-3-methylbut-2-enyl diphosphate</name>
        <dbReference type="ChEBI" id="CHEBI:128753"/>
    </ligand>
</feature>
<comment type="catalytic activity">
    <reaction evidence="5">
        <text>dimethylallyl diphosphate + 2 oxidized [2Fe-2S]-[ferredoxin] + H2O = (2E)-4-hydroxy-3-methylbut-2-enyl diphosphate + 2 reduced [2Fe-2S]-[ferredoxin] + 2 H(+)</text>
        <dbReference type="Rhea" id="RHEA:24825"/>
        <dbReference type="Rhea" id="RHEA-COMP:10000"/>
        <dbReference type="Rhea" id="RHEA-COMP:10001"/>
        <dbReference type="ChEBI" id="CHEBI:15377"/>
        <dbReference type="ChEBI" id="CHEBI:15378"/>
        <dbReference type="ChEBI" id="CHEBI:33737"/>
        <dbReference type="ChEBI" id="CHEBI:33738"/>
        <dbReference type="ChEBI" id="CHEBI:57623"/>
        <dbReference type="ChEBI" id="CHEBI:128753"/>
        <dbReference type="EC" id="1.17.7.4"/>
    </reaction>
</comment>
<dbReference type="GO" id="GO:0051539">
    <property type="term" value="F:4 iron, 4 sulfur cluster binding"/>
    <property type="evidence" value="ECO:0007669"/>
    <property type="project" value="UniProtKB-UniRule"/>
</dbReference>
<evidence type="ECO:0000256" key="1">
    <source>
        <dbReference type="ARBA" id="ARBA00022485"/>
    </source>
</evidence>
<comment type="cofactor">
    <cofactor evidence="5">
        <name>[4Fe-4S] cluster</name>
        <dbReference type="ChEBI" id="CHEBI:49883"/>
    </cofactor>
    <text evidence="5">Binds 1 [4Fe-4S] cluster per subunit.</text>
</comment>
<dbReference type="EMBL" id="JADIMM010000054">
    <property type="protein sequence ID" value="MBO8457332.1"/>
    <property type="molecule type" value="Genomic_DNA"/>
</dbReference>
<dbReference type="Proteomes" id="UP000823638">
    <property type="component" value="Unassembled WGS sequence"/>
</dbReference>
<dbReference type="EC" id="1.17.7.4" evidence="5"/>
<feature type="binding site" evidence="5">
    <location>
        <position position="42"/>
    </location>
    <ligand>
        <name>(2E)-4-hydroxy-3-methylbut-2-enyl diphosphate</name>
        <dbReference type="ChEBI" id="CHEBI:128753"/>
    </ligand>
</feature>
<dbReference type="GO" id="GO:0019288">
    <property type="term" value="P:isopentenyl diphosphate biosynthetic process, methylerythritol 4-phosphate pathway"/>
    <property type="evidence" value="ECO:0007669"/>
    <property type="project" value="UniProtKB-UniRule"/>
</dbReference>
<feature type="binding site" evidence="5">
    <location>
        <position position="218"/>
    </location>
    <ligand>
        <name>dimethylallyl diphosphate</name>
        <dbReference type="ChEBI" id="CHEBI:57623"/>
    </ligand>
</feature>
<feature type="binding site" evidence="5">
    <location>
        <position position="12"/>
    </location>
    <ligand>
        <name>[4Fe-4S] cluster</name>
        <dbReference type="ChEBI" id="CHEBI:49883"/>
    </ligand>
</feature>
<dbReference type="CDD" id="cd13944">
    <property type="entry name" value="lytB_ispH"/>
    <property type="match status" value="1"/>
</dbReference>
<dbReference type="GO" id="GO:0050992">
    <property type="term" value="P:dimethylallyl diphosphate biosynthetic process"/>
    <property type="evidence" value="ECO:0007669"/>
    <property type="project" value="UniProtKB-UniRule"/>
</dbReference>
<feature type="binding site" evidence="5">
    <location>
        <position position="261"/>
    </location>
    <ligand>
        <name>isopentenyl diphosphate</name>
        <dbReference type="ChEBI" id="CHEBI:128769"/>
    </ligand>
</feature>
<evidence type="ECO:0000256" key="5">
    <source>
        <dbReference type="HAMAP-Rule" id="MF_00191"/>
    </source>
</evidence>
<comment type="similarity">
    <text evidence="5">Belongs to the IspH family.</text>
</comment>
<feature type="binding site" evidence="5">
    <location>
        <position position="74"/>
    </location>
    <ligand>
        <name>(2E)-4-hydroxy-3-methylbut-2-enyl diphosphate</name>
        <dbReference type="ChEBI" id="CHEBI:128753"/>
    </ligand>
</feature>
<dbReference type="PANTHER" id="PTHR30426:SF0">
    <property type="entry name" value="4-HYDROXY-3-METHYLBUT-2-ENYL DIPHOSPHATE REDUCTASE"/>
    <property type="match status" value="1"/>
</dbReference>
<reference evidence="6" key="2">
    <citation type="journal article" date="2021" name="PeerJ">
        <title>Extensive microbial diversity within the chicken gut microbiome revealed by metagenomics and culture.</title>
        <authorList>
            <person name="Gilroy R."/>
            <person name="Ravi A."/>
            <person name="Getino M."/>
            <person name="Pursley I."/>
            <person name="Horton D.L."/>
            <person name="Alikhan N.F."/>
            <person name="Baker D."/>
            <person name="Gharbi K."/>
            <person name="Hall N."/>
            <person name="Watson M."/>
            <person name="Adriaenssens E.M."/>
            <person name="Foster-Nyarko E."/>
            <person name="Jarju S."/>
            <person name="Secka A."/>
            <person name="Antonio M."/>
            <person name="Oren A."/>
            <person name="Chaudhuri R.R."/>
            <person name="La Ragione R."/>
            <person name="Hildebrand F."/>
            <person name="Pallen M.J."/>
        </authorList>
    </citation>
    <scope>NUCLEOTIDE SEQUENCE</scope>
    <source>
        <strain evidence="6">10532</strain>
    </source>
</reference>
<feature type="binding site" evidence="5">
    <location>
        <position position="124"/>
    </location>
    <ligand>
        <name>(2E)-4-hydroxy-3-methylbut-2-enyl diphosphate</name>
        <dbReference type="ChEBI" id="CHEBI:128753"/>
    </ligand>
</feature>
<proteinExistence type="inferred from homology"/>
<dbReference type="InterPro" id="IPR003451">
    <property type="entry name" value="LytB/IspH"/>
</dbReference>
<feature type="binding site" evidence="5">
    <location>
        <position position="218"/>
    </location>
    <ligand>
        <name>isopentenyl diphosphate</name>
        <dbReference type="ChEBI" id="CHEBI:128769"/>
    </ligand>
</feature>
<feature type="binding site" evidence="5">
    <location>
        <position position="220"/>
    </location>
    <ligand>
        <name>(2E)-4-hydroxy-3-methylbut-2-enyl diphosphate</name>
        <dbReference type="ChEBI" id="CHEBI:128753"/>
    </ligand>
</feature>
<dbReference type="HAMAP" id="MF_00191">
    <property type="entry name" value="IspH"/>
    <property type="match status" value="1"/>
</dbReference>
<name>A0A9D9HNT1_9SPIR</name>
<keyword evidence="5 6" id="KW-0560">Oxidoreductase</keyword>
<dbReference type="Gene3D" id="3.40.50.11270">
    <property type="match status" value="1"/>
</dbReference>